<dbReference type="SUPFAM" id="SSF54928">
    <property type="entry name" value="RNA-binding domain, RBD"/>
    <property type="match status" value="1"/>
</dbReference>
<dbReference type="RefSeq" id="XP_018468779.1">
    <property type="nucleotide sequence ID" value="XM_018613277.2"/>
</dbReference>
<accession>A0A6J0M9M2</accession>
<dbReference type="AlphaFoldDB" id="A0A6J0M9M2"/>
<evidence type="ECO:0000313" key="2">
    <source>
        <dbReference type="Proteomes" id="UP000504610"/>
    </source>
</evidence>
<keyword evidence="2" id="KW-1185">Reference proteome</keyword>
<gene>
    <name evidence="3" type="primary">LOC108840450</name>
</gene>
<reference evidence="3" key="2">
    <citation type="submission" date="2025-08" db="UniProtKB">
        <authorList>
            <consortium name="RefSeq"/>
        </authorList>
    </citation>
    <scope>IDENTIFICATION</scope>
    <source>
        <tissue evidence="3">Leaf</tissue>
    </source>
</reference>
<dbReference type="KEGG" id="rsz:108840450"/>
<sequence length="238" mass="27013">MKRRLSRQMELDESQSFQGAEDANVASSSDPPPEQDPESTRSNFQFEGSGMVIPGAFGLSNLHVDIKRHDIKNFFGELGKVKKVVIKPEVLQHPRGGEMRNGWFEFDSSVHVEVEDVMKLHGEKLLGKPINIGLMSSTRSSTFFISGYNKDLELDRIKKQLINHFKKCGKILKFYFPKQTDTENYLGFCYIVLEFDAKEEVNEYDVEEKDGSLLEDGSQLAVRAASLKASVLKELKWS</sequence>
<organism evidence="2 3">
    <name type="scientific">Raphanus sativus</name>
    <name type="common">Radish</name>
    <name type="synonym">Raphanus raphanistrum var. sativus</name>
    <dbReference type="NCBI Taxonomy" id="3726"/>
    <lineage>
        <taxon>Eukaryota</taxon>
        <taxon>Viridiplantae</taxon>
        <taxon>Streptophyta</taxon>
        <taxon>Embryophyta</taxon>
        <taxon>Tracheophyta</taxon>
        <taxon>Spermatophyta</taxon>
        <taxon>Magnoliopsida</taxon>
        <taxon>eudicotyledons</taxon>
        <taxon>Gunneridae</taxon>
        <taxon>Pentapetalae</taxon>
        <taxon>rosids</taxon>
        <taxon>malvids</taxon>
        <taxon>Brassicales</taxon>
        <taxon>Brassicaceae</taxon>
        <taxon>Brassiceae</taxon>
        <taxon>Raphanus</taxon>
    </lineage>
</organism>
<reference evidence="2" key="1">
    <citation type="journal article" date="2019" name="Database">
        <title>The radish genome database (RadishGD): an integrated information resource for radish genomics.</title>
        <authorList>
            <person name="Yu H.J."/>
            <person name="Baek S."/>
            <person name="Lee Y.J."/>
            <person name="Cho A."/>
            <person name="Mun J.H."/>
        </authorList>
    </citation>
    <scope>NUCLEOTIDE SEQUENCE [LARGE SCALE GENOMIC DNA]</scope>
    <source>
        <strain evidence="2">cv. WK10039</strain>
    </source>
</reference>
<dbReference type="InterPro" id="IPR012677">
    <property type="entry name" value="Nucleotide-bd_a/b_plait_sf"/>
</dbReference>
<proteinExistence type="predicted"/>
<dbReference type="InterPro" id="IPR035979">
    <property type="entry name" value="RBD_domain_sf"/>
</dbReference>
<protein>
    <submittedName>
        <fullName evidence="3">Nucleolin 2</fullName>
    </submittedName>
</protein>
<feature type="region of interest" description="Disordered" evidence="1">
    <location>
        <begin position="1"/>
        <end position="45"/>
    </location>
</feature>
<dbReference type="Proteomes" id="UP000504610">
    <property type="component" value="Chromosome 2"/>
</dbReference>
<dbReference type="Gene3D" id="3.30.70.330">
    <property type="match status" value="2"/>
</dbReference>
<name>A0A6J0M9M2_RAPSA</name>
<dbReference type="CDD" id="cd00590">
    <property type="entry name" value="RRM_SF"/>
    <property type="match status" value="1"/>
</dbReference>
<dbReference type="GO" id="GO:0003676">
    <property type="term" value="F:nucleic acid binding"/>
    <property type="evidence" value="ECO:0007669"/>
    <property type="project" value="InterPro"/>
</dbReference>
<evidence type="ECO:0000313" key="3">
    <source>
        <dbReference type="RefSeq" id="XP_018468779.1"/>
    </source>
</evidence>
<evidence type="ECO:0000256" key="1">
    <source>
        <dbReference type="SAM" id="MobiDB-lite"/>
    </source>
</evidence>
<dbReference type="GeneID" id="108840450"/>